<gene>
    <name evidence="1" type="ORF">ASPCAL06511</name>
</gene>
<dbReference type="Proteomes" id="UP000054771">
    <property type="component" value="Unassembled WGS sequence"/>
</dbReference>
<evidence type="ECO:0000313" key="2">
    <source>
        <dbReference type="Proteomes" id="UP000054771"/>
    </source>
</evidence>
<proteinExistence type="predicted"/>
<organism evidence="1 2">
    <name type="scientific">Aspergillus calidoustus</name>
    <dbReference type="NCBI Taxonomy" id="454130"/>
    <lineage>
        <taxon>Eukaryota</taxon>
        <taxon>Fungi</taxon>
        <taxon>Dikarya</taxon>
        <taxon>Ascomycota</taxon>
        <taxon>Pezizomycotina</taxon>
        <taxon>Eurotiomycetes</taxon>
        <taxon>Eurotiomycetidae</taxon>
        <taxon>Eurotiales</taxon>
        <taxon>Aspergillaceae</taxon>
        <taxon>Aspergillus</taxon>
        <taxon>Aspergillus subgen. Nidulantes</taxon>
    </lineage>
</organism>
<dbReference type="AlphaFoldDB" id="A0A0U5G0F7"/>
<sequence>MQSFQATTSSQSSRIVVQTTYFLRSIPPPPSRSHSHGRIPVADVNGSWMVAASSPDAGEDFQKITHSLKKRHPGQDPWIQELCTPVVRSGPFTLTSLVDRARESPELLRSGM</sequence>
<name>A0A0U5G0F7_ASPCI</name>
<accession>A0A0U5G0F7</accession>
<keyword evidence="2" id="KW-1185">Reference proteome</keyword>
<evidence type="ECO:0000313" key="1">
    <source>
        <dbReference type="EMBL" id="CEL05393.1"/>
    </source>
</evidence>
<protein>
    <submittedName>
        <fullName evidence="1">Uncharacterized protein</fullName>
    </submittedName>
</protein>
<reference evidence="2" key="1">
    <citation type="journal article" date="2016" name="Genome Announc.">
        <title>Draft genome sequences of fungus Aspergillus calidoustus.</title>
        <authorList>
            <person name="Horn F."/>
            <person name="Linde J."/>
            <person name="Mattern D.J."/>
            <person name="Walther G."/>
            <person name="Guthke R."/>
            <person name="Scherlach K."/>
            <person name="Martin K."/>
            <person name="Brakhage A.A."/>
            <person name="Petzke L."/>
            <person name="Valiante V."/>
        </authorList>
    </citation>
    <scope>NUCLEOTIDE SEQUENCE [LARGE SCALE GENOMIC DNA]</scope>
    <source>
        <strain evidence="2">SF006504</strain>
    </source>
</reference>
<dbReference type="EMBL" id="CDMC01000005">
    <property type="protein sequence ID" value="CEL05393.1"/>
    <property type="molecule type" value="Genomic_DNA"/>
</dbReference>